<accession>A0A1T4VDE3</accession>
<dbReference type="EMBL" id="FUXU01000063">
    <property type="protein sequence ID" value="SKA62581.1"/>
    <property type="molecule type" value="Genomic_DNA"/>
</dbReference>
<keyword evidence="1" id="KW-0472">Membrane</keyword>
<keyword evidence="3" id="KW-1185">Reference proteome</keyword>
<gene>
    <name evidence="2" type="ORF">SAMN02745132_03638</name>
</gene>
<protein>
    <submittedName>
        <fullName evidence="2">Uncharacterized protein</fullName>
    </submittedName>
</protein>
<name>A0A1T4VDE3_9GAMM</name>
<feature type="transmembrane region" description="Helical" evidence="1">
    <location>
        <begin position="15"/>
        <end position="41"/>
    </location>
</feature>
<evidence type="ECO:0000313" key="2">
    <source>
        <dbReference type="EMBL" id="SKA62581.1"/>
    </source>
</evidence>
<keyword evidence="1" id="KW-0812">Transmembrane</keyword>
<dbReference type="AlphaFoldDB" id="A0A1T4VDE3"/>
<proteinExistence type="predicted"/>
<evidence type="ECO:0000256" key="1">
    <source>
        <dbReference type="SAM" id="Phobius"/>
    </source>
</evidence>
<organism evidence="2 3">
    <name type="scientific">Enterovibrio nigricans DSM 22720</name>
    <dbReference type="NCBI Taxonomy" id="1121868"/>
    <lineage>
        <taxon>Bacteria</taxon>
        <taxon>Pseudomonadati</taxon>
        <taxon>Pseudomonadota</taxon>
        <taxon>Gammaproteobacteria</taxon>
        <taxon>Vibrionales</taxon>
        <taxon>Vibrionaceae</taxon>
        <taxon>Enterovibrio</taxon>
    </lineage>
</organism>
<evidence type="ECO:0000313" key="3">
    <source>
        <dbReference type="Proteomes" id="UP000190162"/>
    </source>
</evidence>
<sequence length="75" mass="8420">MSTAIFCLQPAMQNLLVLVKVCALTFGIIFSASGNSLIFLLHEIWEGFSEFMIERNSPLGTDLFSFFIKIPVFTL</sequence>
<dbReference type="RefSeq" id="WP_078753823.1">
    <property type="nucleotide sequence ID" value="NZ_FUXU01000063.1"/>
</dbReference>
<reference evidence="3" key="1">
    <citation type="submission" date="2017-02" db="EMBL/GenBank/DDBJ databases">
        <authorList>
            <person name="Varghese N."/>
            <person name="Submissions S."/>
        </authorList>
    </citation>
    <scope>NUCLEOTIDE SEQUENCE [LARGE SCALE GENOMIC DNA]</scope>
    <source>
        <strain evidence="3">DSM 22720</strain>
    </source>
</reference>
<dbReference type="Proteomes" id="UP000190162">
    <property type="component" value="Unassembled WGS sequence"/>
</dbReference>
<keyword evidence="1" id="KW-1133">Transmembrane helix</keyword>